<dbReference type="InterPro" id="IPR050807">
    <property type="entry name" value="TransReg_Diox_bact_type"/>
</dbReference>
<dbReference type="PANTHER" id="PTHR46797">
    <property type="entry name" value="HTH-TYPE TRANSCRIPTIONAL REGULATOR"/>
    <property type="match status" value="1"/>
</dbReference>
<dbReference type="InterPro" id="IPR001387">
    <property type="entry name" value="Cro/C1-type_HTH"/>
</dbReference>
<dbReference type="Proteomes" id="UP001597059">
    <property type="component" value="Unassembled WGS sequence"/>
</dbReference>
<keyword evidence="4" id="KW-1185">Reference proteome</keyword>
<dbReference type="SMART" id="SM00530">
    <property type="entry name" value="HTH_XRE"/>
    <property type="match status" value="1"/>
</dbReference>
<comment type="caution">
    <text evidence="3">The sequence shown here is derived from an EMBL/GenBank/DDBJ whole genome shotgun (WGS) entry which is preliminary data.</text>
</comment>
<keyword evidence="1" id="KW-0238">DNA-binding</keyword>
<dbReference type="SUPFAM" id="SSF47413">
    <property type="entry name" value="lambda repressor-like DNA-binding domains"/>
    <property type="match status" value="1"/>
</dbReference>
<accession>A0ABW4AWX1</accession>
<dbReference type="PANTHER" id="PTHR46797:SF1">
    <property type="entry name" value="METHYLPHOSPHONATE SYNTHASE"/>
    <property type="match status" value="1"/>
</dbReference>
<gene>
    <name evidence="3" type="ORF">ACFQ45_03675</name>
</gene>
<proteinExistence type="predicted"/>
<name>A0ABW4AWX1_9GAMM</name>
<dbReference type="CDD" id="cd00093">
    <property type="entry name" value="HTH_XRE"/>
    <property type="match status" value="1"/>
</dbReference>
<evidence type="ECO:0000256" key="1">
    <source>
        <dbReference type="ARBA" id="ARBA00023125"/>
    </source>
</evidence>
<sequence>MNIGYVIKILRKQRKLTQEQIALEADIATSNISRIEKGLRQPSQKVLQKISQALGTTPSMLYAACEQPESSIPSFLERSNVMAWHGHHDEQHLTAGSQTVLKLFNELSSNNKALLIEQLKALHQWQNSSDEEMDIQLSTHHAKISIVSK</sequence>
<dbReference type="Gene3D" id="1.10.260.40">
    <property type="entry name" value="lambda repressor-like DNA-binding domains"/>
    <property type="match status" value="1"/>
</dbReference>
<evidence type="ECO:0000259" key="2">
    <source>
        <dbReference type="PROSITE" id="PS50943"/>
    </source>
</evidence>
<dbReference type="InterPro" id="IPR010982">
    <property type="entry name" value="Lambda_DNA-bd_dom_sf"/>
</dbReference>
<organism evidence="3 4">
    <name type="scientific">Rhodanobacter aciditrophus</name>
    <dbReference type="NCBI Taxonomy" id="1623218"/>
    <lineage>
        <taxon>Bacteria</taxon>
        <taxon>Pseudomonadati</taxon>
        <taxon>Pseudomonadota</taxon>
        <taxon>Gammaproteobacteria</taxon>
        <taxon>Lysobacterales</taxon>
        <taxon>Rhodanobacteraceae</taxon>
        <taxon>Rhodanobacter</taxon>
    </lineage>
</organism>
<dbReference type="RefSeq" id="WP_377365444.1">
    <property type="nucleotide sequence ID" value="NZ_JBHTMN010000004.1"/>
</dbReference>
<evidence type="ECO:0000313" key="4">
    <source>
        <dbReference type="Proteomes" id="UP001597059"/>
    </source>
</evidence>
<evidence type="ECO:0000313" key="3">
    <source>
        <dbReference type="EMBL" id="MFD1382449.1"/>
    </source>
</evidence>
<reference evidence="4" key="1">
    <citation type="journal article" date="2019" name="Int. J. Syst. Evol. Microbiol.">
        <title>The Global Catalogue of Microorganisms (GCM) 10K type strain sequencing project: providing services to taxonomists for standard genome sequencing and annotation.</title>
        <authorList>
            <consortium name="The Broad Institute Genomics Platform"/>
            <consortium name="The Broad Institute Genome Sequencing Center for Infectious Disease"/>
            <person name="Wu L."/>
            <person name="Ma J."/>
        </authorList>
    </citation>
    <scope>NUCLEOTIDE SEQUENCE [LARGE SCALE GENOMIC DNA]</scope>
    <source>
        <strain evidence="4">JCM 30774</strain>
    </source>
</reference>
<dbReference type="EMBL" id="JBHTMN010000004">
    <property type="protein sequence ID" value="MFD1382449.1"/>
    <property type="molecule type" value="Genomic_DNA"/>
</dbReference>
<dbReference type="Pfam" id="PF01381">
    <property type="entry name" value="HTH_3"/>
    <property type="match status" value="1"/>
</dbReference>
<feature type="domain" description="HTH cro/C1-type" evidence="2">
    <location>
        <begin position="7"/>
        <end position="61"/>
    </location>
</feature>
<dbReference type="PROSITE" id="PS50943">
    <property type="entry name" value="HTH_CROC1"/>
    <property type="match status" value="1"/>
</dbReference>
<protein>
    <submittedName>
        <fullName evidence="3">Helix-turn-helix domain-containing protein</fullName>
    </submittedName>
</protein>